<dbReference type="KEGG" id="kyr:CVV65_01155"/>
<evidence type="ECO:0000313" key="2">
    <source>
        <dbReference type="EMBL" id="ATY83760.1"/>
    </source>
</evidence>
<dbReference type="GO" id="GO:0002949">
    <property type="term" value="P:tRNA threonylcarbamoyladenosine modification"/>
    <property type="evidence" value="ECO:0007669"/>
    <property type="project" value="InterPro"/>
</dbReference>
<dbReference type="RefSeq" id="WP_100666600.1">
    <property type="nucleotide sequence ID" value="NZ_CP024955.1"/>
</dbReference>
<dbReference type="Pfam" id="PF00814">
    <property type="entry name" value="TsaD"/>
    <property type="match status" value="1"/>
</dbReference>
<dbReference type="PANTHER" id="PTHR11735:SF11">
    <property type="entry name" value="TRNA THREONYLCARBAMOYLADENOSINE BIOSYNTHESIS PROTEIN TSAB"/>
    <property type="match status" value="1"/>
</dbReference>
<evidence type="ECO:0000259" key="1">
    <source>
        <dbReference type="Pfam" id="PF00814"/>
    </source>
</evidence>
<dbReference type="CDD" id="cd24032">
    <property type="entry name" value="ASKHA_NBD_TsaB"/>
    <property type="match status" value="1"/>
</dbReference>
<dbReference type="InterPro" id="IPR022496">
    <property type="entry name" value="T6A_TsaB"/>
</dbReference>
<evidence type="ECO:0000313" key="3">
    <source>
        <dbReference type="Proteomes" id="UP000231932"/>
    </source>
</evidence>
<feature type="domain" description="Gcp-like" evidence="1">
    <location>
        <begin position="32"/>
        <end position="124"/>
    </location>
</feature>
<dbReference type="AlphaFoldDB" id="A0A2K8N5B7"/>
<accession>A0A2K8N5B7</accession>
<dbReference type="InterPro" id="IPR000905">
    <property type="entry name" value="Gcp-like_dom"/>
</dbReference>
<dbReference type="Gene3D" id="3.30.420.40">
    <property type="match status" value="2"/>
</dbReference>
<name>A0A2K8N5B7_9BACL</name>
<keyword evidence="3" id="KW-1185">Reference proteome</keyword>
<dbReference type="GO" id="GO:0005829">
    <property type="term" value="C:cytosol"/>
    <property type="evidence" value="ECO:0007669"/>
    <property type="project" value="TreeGrafter"/>
</dbReference>
<reference evidence="3" key="1">
    <citation type="submission" date="2017-11" db="EMBL/GenBank/DDBJ databases">
        <title>Complete Genome Sequence of Kyrpidia sp. Strain EA-1, a thermophilic, hydrogen-oxidizing Bacterium, isolated from the Azores.</title>
        <authorList>
            <person name="Reiner J.E."/>
            <person name="Lapp C.J."/>
            <person name="Bunk B."/>
            <person name="Gescher J."/>
        </authorList>
    </citation>
    <scope>NUCLEOTIDE SEQUENCE [LARGE SCALE GENOMIC DNA]</scope>
    <source>
        <strain evidence="3">EA-1</strain>
    </source>
</reference>
<dbReference type="SUPFAM" id="SSF53067">
    <property type="entry name" value="Actin-like ATPase domain"/>
    <property type="match status" value="2"/>
</dbReference>
<dbReference type="PANTHER" id="PTHR11735">
    <property type="entry name" value="TRNA N6-ADENOSINE THREONYLCARBAMOYLTRANSFERASE"/>
    <property type="match status" value="1"/>
</dbReference>
<dbReference type="OrthoDB" id="9784166at2"/>
<dbReference type="GO" id="GO:0016740">
    <property type="term" value="F:transferase activity"/>
    <property type="evidence" value="ECO:0007669"/>
    <property type="project" value="UniProtKB-KW"/>
</dbReference>
<dbReference type="EMBL" id="CP024955">
    <property type="protein sequence ID" value="ATY83760.1"/>
    <property type="molecule type" value="Genomic_DNA"/>
</dbReference>
<dbReference type="NCBIfam" id="TIGR03725">
    <property type="entry name" value="T6A_YeaZ"/>
    <property type="match status" value="1"/>
</dbReference>
<gene>
    <name evidence="2" type="primary">tsaB</name>
    <name evidence="2" type="ORF">CVV65_01155</name>
</gene>
<sequence>MVRLAIDTATAALSMAVEESGSILAEAVLQLGRDHSVHVLPWLERVLAGAGKGPADLNRVVVGVGPGSYTGVRVGVTVAKTLGWALGIPVVPVSTLSGLAGRGRFFDGVVVPMVDARRDRVYAAWFSGGREGGVVRESPDRVWPVAELAERLAEDGRGVLALGDGGMRYASIWRERLGGRLRLASPDQFGVRAADLLAAEEAAGDQGSLLGHAVHGLVPQYLQLAEAEARWRDRQH</sequence>
<proteinExistence type="predicted"/>
<organism evidence="2 3">
    <name type="scientific">Kyrpidia spormannii</name>
    <dbReference type="NCBI Taxonomy" id="2055160"/>
    <lineage>
        <taxon>Bacteria</taxon>
        <taxon>Bacillati</taxon>
        <taxon>Bacillota</taxon>
        <taxon>Bacilli</taxon>
        <taxon>Bacillales</taxon>
        <taxon>Alicyclobacillaceae</taxon>
        <taxon>Kyrpidia</taxon>
    </lineage>
</organism>
<dbReference type="Proteomes" id="UP000231932">
    <property type="component" value="Chromosome"/>
</dbReference>
<protein>
    <submittedName>
        <fullName evidence="2">tRNA (Adenosine(37)-N6)-threonylcarbamoyltransferase complex dimerization subunit type 1 TsaB</fullName>
    </submittedName>
</protein>
<keyword evidence="2" id="KW-0808">Transferase</keyword>
<dbReference type="InterPro" id="IPR043129">
    <property type="entry name" value="ATPase_NBD"/>
</dbReference>